<dbReference type="OrthoDB" id="10615377at2759"/>
<dbReference type="InParanoid" id="A0A1E7FNE0"/>
<proteinExistence type="predicted"/>
<accession>A0A1E7FNE0</accession>
<protein>
    <recommendedName>
        <fullName evidence="4">RNI-like protein</fullName>
    </recommendedName>
</protein>
<evidence type="ECO:0000313" key="2">
    <source>
        <dbReference type="EMBL" id="OEU19689.1"/>
    </source>
</evidence>
<evidence type="ECO:0008006" key="4">
    <source>
        <dbReference type="Google" id="ProtNLM"/>
    </source>
</evidence>
<keyword evidence="3" id="KW-1185">Reference proteome</keyword>
<dbReference type="AlphaFoldDB" id="A0A1E7FNE0"/>
<evidence type="ECO:0000313" key="3">
    <source>
        <dbReference type="Proteomes" id="UP000095751"/>
    </source>
</evidence>
<dbReference type="Proteomes" id="UP000095751">
    <property type="component" value="Unassembled WGS sequence"/>
</dbReference>
<reference evidence="2 3" key="1">
    <citation type="submission" date="2016-09" db="EMBL/GenBank/DDBJ databases">
        <title>Extensive genetic diversity and differential bi-allelic expression allows diatom success in the polar Southern Ocean.</title>
        <authorList>
            <consortium name="DOE Joint Genome Institute"/>
            <person name="Mock T."/>
            <person name="Otillar R.P."/>
            <person name="Strauss J."/>
            <person name="Dupont C."/>
            <person name="Frickenhaus S."/>
            <person name="Maumus F."/>
            <person name="Mcmullan M."/>
            <person name="Sanges R."/>
            <person name="Schmutz J."/>
            <person name="Toseland A."/>
            <person name="Valas R."/>
            <person name="Veluchamy A."/>
            <person name="Ward B.J."/>
            <person name="Allen A."/>
            <person name="Barry K."/>
            <person name="Falciatore A."/>
            <person name="Ferrante M."/>
            <person name="Fortunato A.E."/>
            <person name="Gloeckner G."/>
            <person name="Gruber A."/>
            <person name="Hipkin R."/>
            <person name="Janech M."/>
            <person name="Kroth P."/>
            <person name="Leese F."/>
            <person name="Lindquist E."/>
            <person name="Lyon B.R."/>
            <person name="Martin J."/>
            <person name="Mayer C."/>
            <person name="Parker M."/>
            <person name="Quesneville H."/>
            <person name="Raymond J."/>
            <person name="Uhlig C."/>
            <person name="Valentin K.U."/>
            <person name="Worden A.Z."/>
            <person name="Armbrust E.V."/>
            <person name="Bowler C."/>
            <person name="Green B."/>
            <person name="Moulton V."/>
            <person name="Van Oosterhout C."/>
            <person name="Grigoriev I."/>
        </authorList>
    </citation>
    <scope>NUCLEOTIDE SEQUENCE [LARGE SCALE GENOMIC DNA]</scope>
    <source>
        <strain evidence="2 3">CCMP1102</strain>
    </source>
</reference>
<sequence length="451" mass="51420">MNNKSRKMHGLLYQTKSGEEEEGKRIRRNIYYPVTQHAVQPKPTNNATSTTCPTNTLISAPIFIEEQRLQPMSESSNSSNNSTDNDSAKFPGKKRSRATNPTTTTTTDELRIEATSSSSNNDYDMNSIIDEIEAATTNSNNHKYSSLYLKGVRVSSFQGRSGRKLCEENNNKNDILLLQALKDLVKHQAGSSSWRTIKVHNCSPSIVETVLLSSPSSVVNFEEIHLVNMHDDDDEEETNNDDSLILLQPIQSSNRAHIKHVEQVTTFTLIMNLLNKTVRLKRLVLKNCNLQDSNLFQIMNILCRNHSKTLESLDLRYNMFTSISIRSVLAIHLRSSLHSLKSLSLRQGIRCVVNPKVRDAILQGLQHNQVILESIDIFDYDRYIQHFLDINRSGRRKVLCNENFPRSLWPILLERTTADIPPGRRRIAVRQVNVVYHMFRNGGPLLLQQQQ</sequence>
<dbReference type="SUPFAM" id="SSF52047">
    <property type="entry name" value="RNI-like"/>
    <property type="match status" value="1"/>
</dbReference>
<dbReference type="InterPro" id="IPR032675">
    <property type="entry name" value="LRR_dom_sf"/>
</dbReference>
<dbReference type="KEGG" id="fcy:FRACYDRAFT_235744"/>
<feature type="region of interest" description="Disordered" evidence="1">
    <location>
        <begin position="70"/>
        <end position="121"/>
    </location>
</feature>
<evidence type="ECO:0000256" key="1">
    <source>
        <dbReference type="SAM" id="MobiDB-lite"/>
    </source>
</evidence>
<name>A0A1E7FNE0_9STRA</name>
<feature type="compositionally biased region" description="Low complexity" evidence="1">
    <location>
        <begin position="73"/>
        <end position="85"/>
    </location>
</feature>
<dbReference type="EMBL" id="KV784355">
    <property type="protein sequence ID" value="OEU19689.1"/>
    <property type="molecule type" value="Genomic_DNA"/>
</dbReference>
<organism evidence="2 3">
    <name type="scientific">Fragilariopsis cylindrus CCMP1102</name>
    <dbReference type="NCBI Taxonomy" id="635003"/>
    <lineage>
        <taxon>Eukaryota</taxon>
        <taxon>Sar</taxon>
        <taxon>Stramenopiles</taxon>
        <taxon>Ochrophyta</taxon>
        <taxon>Bacillariophyta</taxon>
        <taxon>Bacillariophyceae</taxon>
        <taxon>Bacillariophycidae</taxon>
        <taxon>Bacillariales</taxon>
        <taxon>Bacillariaceae</taxon>
        <taxon>Fragilariopsis</taxon>
    </lineage>
</organism>
<dbReference type="Gene3D" id="3.80.10.10">
    <property type="entry name" value="Ribonuclease Inhibitor"/>
    <property type="match status" value="1"/>
</dbReference>
<feature type="region of interest" description="Disordered" evidence="1">
    <location>
        <begin position="1"/>
        <end position="25"/>
    </location>
</feature>
<gene>
    <name evidence="2" type="ORF">FRACYDRAFT_235744</name>
</gene>